<gene>
    <name evidence="1" type="ORF">SAMN05216565_106171</name>
</gene>
<evidence type="ECO:0000313" key="2">
    <source>
        <dbReference type="Proteomes" id="UP000199159"/>
    </source>
</evidence>
<name>A0A1H0VCF0_9BACI</name>
<sequence length="44" mass="4756">MKKSEKSLHRLSLPFDSGCLGCGCLPGSALLLRLLVVVFYKAGF</sequence>
<accession>A0A1H0VCF0</accession>
<dbReference type="EMBL" id="FNJU01000006">
    <property type="protein sequence ID" value="SDP75898.1"/>
    <property type="molecule type" value="Genomic_DNA"/>
</dbReference>
<dbReference type="STRING" id="930152.SAMN05216565_106171"/>
<keyword evidence="2" id="KW-1185">Reference proteome</keyword>
<proteinExistence type="predicted"/>
<organism evidence="1 2">
    <name type="scientific">Litchfieldia salsa</name>
    <dbReference type="NCBI Taxonomy" id="930152"/>
    <lineage>
        <taxon>Bacteria</taxon>
        <taxon>Bacillati</taxon>
        <taxon>Bacillota</taxon>
        <taxon>Bacilli</taxon>
        <taxon>Bacillales</taxon>
        <taxon>Bacillaceae</taxon>
        <taxon>Litchfieldia</taxon>
    </lineage>
</organism>
<protein>
    <submittedName>
        <fullName evidence="1">Uncharacterized protein</fullName>
    </submittedName>
</protein>
<reference evidence="2" key="1">
    <citation type="submission" date="2016-10" db="EMBL/GenBank/DDBJ databases">
        <authorList>
            <person name="Varghese N."/>
            <person name="Submissions S."/>
        </authorList>
    </citation>
    <scope>NUCLEOTIDE SEQUENCE [LARGE SCALE GENOMIC DNA]</scope>
    <source>
        <strain evidence="2">IBRC-M10078</strain>
    </source>
</reference>
<dbReference type="RefSeq" id="WP_274380233.1">
    <property type="nucleotide sequence ID" value="NZ_FNJU01000006.1"/>
</dbReference>
<evidence type="ECO:0000313" key="1">
    <source>
        <dbReference type="EMBL" id="SDP75898.1"/>
    </source>
</evidence>
<dbReference type="AlphaFoldDB" id="A0A1H0VCF0"/>
<dbReference type="Proteomes" id="UP000199159">
    <property type="component" value="Unassembled WGS sequence"/>
</dbReference>